<comment type="caution">
    <text evidence="8">The sequence shown here is derived from an EMBL/GenBank/DDBJ whole genome shotgun (WGS) entry which is preliminary data.</text>
</comment>
<dbReference type="PANTHER" id="PTHR33284">
    <property type="entry name" value="RIBOSOMAL PROTEIN L25/GLN-TRNA SYNTHETASE, ANTI-CODON-BINDING DOMAIN-CONTAINING PROTEIN"/>
    <property type="match status" value="1"/>
</dbReference>
<evidence type="ECO:0000313" key="8">
    <source>
        <dbReference type="EMBL" id="MDH8677432.1"/>
    </source>
</evidence>
<dbReference type="Gene3D" id="2.40.240.10">
    <property type="entry name" value="Ribosomal Protein L25, Chain P"/>
    <property type="match status" value="1"/>
</dbReference>
<keyword evidence="1 5" id="KW-0699">rRNA-binding</keyword>
<dbReference type="Pfam" id="PF14693">
    <property type="entry name" value="Ribosomal_TL5_C"/>
    <property type="match status" value="1"/>
</dbReference>
<dbReference type="GO" id="GO:0005840">
    <property type="term" value="C:ribosome"/>
    <property type="evidence" value="ECO:0007669"/>
    <property type="project" value="UniProtKB-KW"/>
</dbReference>
<comment type="subunit">
    <text evidence="5">Part of the 50S ribosomal subunit; part of the 5S rRNA/L5/L18/L25 subcomplex. Contacts the 5S rRNA. Binds to the 5S rRNA independently of L5 and L18.</text>
</comment>
<dbReference type="CDD" id="cd00495">
    <property type="entry name" value="Ribosomal_L25_TL5_CTC"/>
    <property type="match status" value="1"/>
</dbReference>
<proteinExistence type="inferred from homology"/>
<dbReference type="SUPFAM" id="SSF50715">
    <property type="entry name" value="Ribosomal protein L25-like"/>
    <property type="match status" value="1"/>
</dbReference>
<dbReference type="InterPro" id="IPR001021">
    <property type="entry name" value="Ribosomal_bL25_long"/>
</dbReference>
<evidence type="ECO:0000259" key="7">
    <source>
        <dbReference type="Pfam" id="PF14693"/>
    </source>
</evidence>
<dbReference type="HAMAP" id="MF_01334">
    <property type="entry name" value="Ribosomal_bL25_CTC"/>
    <property type="match status" value="1"/>
</dbReference>
<feature type="domain" description="Large ribosomal subunit protein bL25 beta" evidence="7">
    <location>
        <begin position="100"/>
        <end position="181"/>
    </location>
</feature>
<dbReference type="RefSeq" id="WP_281093247.1">
    <property type="nucleotide sequence ID" value="NZ_JARYZI010000002.1"/>
</dbReference>
<dbReference type="InterPro" id="IPR037121">
    <property type="entry name" value="Ribosomal_bL25_C"/>
</dbReference>
<evidence type="ECO:0000256" key="1">
    <source>
        <dbReference type="ARBA" id="ARBA00022730"/>
    </source>
</evidence>
<sequence length="202" mass="22256">MSKLFLTASLRDALGTNRLKKLRSSGQVPGILYGGHMDPTAISVNKLEMDKFLAENNVGSKVYVNLEGKEIMAFVKAVQKDVFGLNLLNVDLQALTKTDKVKMFVRLNFVGKDKLPIGAISQELASEIEVETFPDQMIDTLNVDVANLQFGDTVKVSDLPIMNDENFRIFTSPDLTLFTLIHSKAQSDAEEGETEATEPVTS</sequence>
<keyword evidence="4 5" id="KW-0687">Ribonucleoprotein</keyword>
<dbReference type="InterPro" id="IPR020056">
    <property type="entry name" value="Rbsml_bL25/Gln-tRNA_synth_N"/>
</dbReference>
<comment type="function">
    <text evidence="5">This is one of the proteins that binds to the 5S RNA in the ribosome where it forms part of the central protuberance.</text>
</comment>
<dbReference type="InterPro" id="IPR020057">
    <property type="entry name" value="Ribosomal_bL25_b-dom"/>
</dbReference>
<dbReference type="PANTHER" id="PTHR33284:SF1">
    <property type="entry name" value="RIBOSOMAL PROTEIN L25_GLN-TRNA SYNTHETASE, ANTI-CODON-BINDING DOMAIN-CONTAINING PROTEIN"/>
    <property type="match status" value="1"/>
</dbReference>
<evidence type="ECO:0000256" key="5">
    <source>
        <dbReference type="HAMAP-Rule" id="MF_01334"/>
    </source>
</evidence>
<dbReference type="EMBL" id="JARYZI010000002">
    <property type="protein sequence ID" value="MDH8677432.1"/>
    <property type="molecule type" value="Genomic_DNA"/>
</dbReference>
<dbReference type="Proteomes" id="UP001158045">
    <property type="component" value="Unassembled WGS sequence"/>
</dbReference>
<dbReference type="InterPro" id="IPR011035">
    <property type="entry name" value="Ribosomal_bL25/Gln-tRNA_synth"/>
</dbReference>
<gene>
    <name evidence="5" type="primary">rplY</name>
    <name evidence="5" type="synonym">ctc</name>
    <name evidence="8" type="ORF">QE109_04695</name>
</gene>
<dbReference type="InterPro" id="IPR020930">
    <property type="entry name" value="Ribosomal_uL5_bac-type"/>
</dbReference>
<evidence type="ECO:0000313" key="9">
    <source>
        <dbReference type="Proteomes" id="UP001158045"/>
    </source>
</evidence>
<organism evidence="8 9">
    <name type="scientific">Fusibacter bizertensis</name>
    <dbReference type="NCBI Taxonomy" id="1488331"/>
    <lineage>
        <taxon>Bacteria</taxon>
        <taxon>Bacillati</taxon>
        <taxon>Bacillota</taxon>
        <taxon>Clostridia</taxon>
        <taxon>Eubacteriales</taxon>
        <taxon>Eubacteriales Family XII. Incertae Sedis</taxon>
        <taxon>Fusibacter</taxon>
    </lineage>
</organism>
<accession>A0ABT6NAJ3</accession>
<evidence type="ECO:0000256" key="3">
    <source>
        <dbReference type="ARBA" id="ARBA00022980"/>
    </source>
</evidence>
<dbReference type="InterPro" id="IPR029751">
    <property type="entry name" value="Ribosomal_L25_dom"/>
</dbReference>
<protein>
    <recommendedName>
        <fullName evidence="5">Large ribosomal subunit protein bL25</fullName>
    </recommendedName>
    <alternativeName>
        <fullName evidence="5">General stress protein CTC</fullName>
    </alternativeName>
</protein>
<dbReference type="NCBIfam" id="TIGR00731">
    <property type="entry name" value="bL25_bact_ctc"/>
    <property type="match status" value="1"/>
</dbReference>
<dbReference type="Pfam" id="PF01386">
    <property type="entry name" value="Ribosomal_L25p"/>
    <property type="match status" value="1"/>
</dbReference>
<feature type="domain" description="Large ribosomal subunit protein bL25 L25" evidence="6">
    <location>
        <begin position="6"/>
        <end position="92"/>
    </location>
</feature>
<name>A0ABT6NAJ3_9FIRM</name>
<evidence type="ECO:0000256" key="4">
    <source>
        <dbReference type="ARBA" id="ARBA00023274"/>
    </source>
</evidence>
<keyword evidence="9" id="KW-1185">Reference proteome</keyword>
<keyword evidence="2 5" id="KW-0694">RNA-binding</keyword>
<comment type="similarity">
    <text evidence="5">Belongs to the bacterial ribosomal protein bL25 family. CTC subfamily.</text>
</comment>
<reference evidence="8 9" key="1">
    <citation type="submission" date="2023-04" db="EMBL/GenBank/DDBJ databases">
        <title>Fusibacter bizertensis strain WBS, isolated from littoral bottom sediments of the Arctic seas - biochemical and genomic analysis.</title>
        <authorList>
            <person name="Brioukhanov A.L."/>
        </authorList>
    </citation>
    <scope>NUCLEOTIDE SEQUENCE [LARGE SCALE GENOMIC DNA]</scope>
    <source>
        <strain evidence="8 9">WBS</strain>
    </source>
</reference>
<evidence type="ECO:0000256" key="2">
    <source>
        <dbReference type="ARBA" id="ARBA00022884"/>
    </source>
</evidence>
<keyword evidence="3 5" id="KW-0689">Ribosomal protein</keyword>
<dbReference type="Gene3D" id="2.170.120.20">
    <property type="entry name" value="Ribosomal protein L25, beta domain"/>
    <property type="match status" value="1"/>
</dbReference>
<evidence type="ECO:0000259" key="6">
    <source>
        <dbReference type="Pfam" id="PF01386"/>
    </source>
</evidence>